<accession>D1Q0L1</accession>
<sequence>MKHNNFDAKVNNLPEKAKRKRVTNPDECKFDLGDDITKLFMGFHEALPLYQQELGLTAPEDRVRTQAAVTLQSKVMQCWRRHFGDNVKRGKYDRLFLFNKGYVILFKKLGRNGMPMNIKTKNSTSIGNQYQGNLFGPDEDGNSPILFFGYTTNDFGVIVHPRIVYIDEEKVKWIIDEEGIQDNTLPQLDFAPTPPTGGVSVKKSAKALIKKAE</sequence>
<organism evidence="2 3">
    <name type="scientific">Hallella bergensis DSM 17361</name>
    <dbReference type="NCBI Taxonomy" id="585502"/>
    <lineage>
        <taxon>Bacteria</taxon>
        <taxon>Pseudomonadati</taxon>
        <taxon>Bacteroidota</taxon>
        <taxon>Bacteroidia</taxon>
        <taxon>Bacteroidales</taxon>
        <taxon>Prevotellaceae</taxon>
        <taxon>Hallella</taxon>
    </lineage>
</organism>
<dbReference type="OrthoDB" id="1050449at2"/>
<dbReference type="AlphaFoldDB" id="D1Q0L1"/>
<reference evidence="2 3" key="1">
    <citation type="submission" date="2009-10" db="EMBL/GenBank/DDBJ databases">
        <authorList>
            <person name="Qin X."/>
            <person name="Bachman B."/>
            <person name="Battles P."/>
            <person name="Bell A."/>
            <person name="Bess C."/>
            <person name="Bickham C."/>
            <person name="Chaboub L."/>
            <person name="Chen D."/>
            <person name="Coyle M."/>
            <person name="Deiros D.R."/>
            <person name="Dinh H."/>
            <person name="Forbes L."/>
            <person name="Fowler G."/>
            <person name="Francisco L."/>
            <person name="Fu Q."/>
            <person name="Gubbala S."/>
            <person name="Hale W."/>
            <person name="Han Y."/>
            <person name="Hemphill L."/>
            <person name="Highlander S.K."/>
            <person name="Hirani K."/>
            <person name="Hogues M."/>
            <person name="Jackson L."/>
            <person name="Jakkamsetti A."/>
            <person name="Javaid M."/>
            <person name="Jiang H."/>
            <person name="Korchina V."/>
            <person name="Kovar C."/>
            <person name="Lara F."/>
            <person name="Lee S."/>
            <person name="Mata R."/>
            <person name="Mathew T."/>
            <person name="Moen C."/>
            <person name="Morales K."/>
            <person name="Munidasa M."/>
            <person name="Nazareth L."/>
            <person name="Ngo R."/>
            <person name="Nguyen L."/>
            <person name="Okwuonu G."/>
            <person name="Ongeri F."/>
            <person name="Patil S."/>
            <person name="Petrosino J."/>
            <person name="Pham C."/>
            <person name="Pham P."/>
            <person name="Pu L.-L."/>
            <person name="Puazo M."/>
            <person name="Raj R."/>
            <person name="Reid J."/>
            <person name="Rouhana J."/>
            <person name="Saada N."/>
            <person name="Shang Y."/>
            <person name="Simmons D."/>
            <person name="Thornton R."/>
            <person name="Warren J."/>
            <person name="Weissenberger G."/>
            <person name="Zhang J."/>
            <person name="Zhang L."/>
            <person name="Zhou C."/>
            <person name="Zhu D."/>
            <person name="Muzny D."/>
            <person name="Worley K."/>
            <person name="Gibbs R."/>
        </authorList>
    </citation>
    <scope>NUCLEOTIDE SEQUENCE [LARGE SCALE GENOMIC DNA]</scope>
    <source>
        <strain evidence="2 3">DSM 17361</strain>
    </source>
</reference>
<gene>
    <name evidence="2" type="ORF">HMPREF0645_2746</name>
</gene>
<evidence type="ECO:0000313" key="3">
    <source>
        <dbReference type="Proteomes" id="UP000003160"/>
    </source>
</evidence>
<evidence type="ECO:0000256" key="1">
    <source>
        <dbReference type="SAM" id="MobiDB-lite"/>
    </source>
</evidence>
<dbReference type="GeneID" id="93330169"/>
<dbReference type="HOGENOM" id="CLU_112799_0_0_10"/>
<protein>
    <submittedName>
        <fullName evidence="2">Uncharacterized protein</fullName>
    </submittedName>
</protein>
<dbReference type="Proteomes" id="UP000003160">
    <property type="component" value="Unassembled WGS sequence"/>
</dbReference>
<dbReference type="RefSeq" id="WP_007175138.1">
    <property type="nucleotide sequence ID" value="NZ_GG704783.1"/>
</dbReference>
<dbReference type="eggNOG" id="ENOG5033956">
    <property type="taxonomic scope" value="Bacteria"/>
</dbReference>
<proteinExistence type="predicted"/>
<name>D1Q0L1_9BACT</name>
<comment type="caution">
    <text evidence="2">The sequence shown here is derived from an EMBL/GenBank/DDBJ whole genome shotgun (WGS) entry which is preliminary data.</text>
</comment>
<evidence type="ECO:0000313" key="2">
    <source>
        <dbReference type="EMBL" id="EFA42858.1"/>
    </source>
</evidence>
<keyword evidence="3" id="KW-1185">Reference proteome</keyword>
<dbReference type="EMBL" id="ACKS01000109">
    <property type="protein sequence ID" value="EFA42858.1"/>
    <property type="molecule type" value="Genomic_DNA"/>
</dbReference>
<feature type="region of interest" description="Disordered" evidence="1">
    <location>
        <begin position="1"/>
        <end position="21"/>
    </location>
</feature>